<comment type="caution">
    <text evidence="3">The sequence shown here is derived from an EMBL/GenBank/DDBJ whole genome shotgun (WGS) entry which is preliminary data.</text>
</comment>
<dbReference type="EMBL" id="JBHUEM010000004">
    <property type="protein sequence ID" value="MFD1736004.1"/>
    <property type="molecule type" value="Genomic_DNA"/>
</dbReference>
<feature type="transmembrane region" description="Helical" evidence="1">
    <location>
        <begin position="59"/>
        <end position="78"/>
    </location>
</feature>
<reference evidence="4" key="1">
    <citation type="journal article" date="2019" name="Int. J. Syst. Evol. Microbiol.">
        <title>The Global Catalogue of Microorganisms (GCM) 10K type strain sequencing project: providing services to taxonomists for standard genome sequencing and annotation.</title>
        <authorList>
            <consortium name="The Broad Institute Genomics Platform"/>
            <consortium name="The Broad Institute Genome Sequencing Center for Infectious Disease"/>
            <person name="Wu L."/>
            <person name="Ma J."/>
        </authorList>
    </citation>
    <scope>NUCLEOTIDE SEQUENCE [LARGE SCALE GENOMIC DNA]</scope>
    <source>
        <strain evidence="4">CCUG 49339</strain>
    </source>
</reference>
<dbReference type="Proteomes" id="UP001597214">
    <property type="component" value="Unassembled WGS sequence"/>
</dbReference>
<evidence type="ECO:0000259" key="2">
    <source>
        <dbReference type="Pfam" id="PF18917"/>
    </source>
</evidence>
<organism evidence="3 4">
    <name type="scientific">Bacillus salitolerans</name>
    <dbReference type="NCBI Taxonomy" id="1437434"/>
    <lineage>
        <taxon>Bacteria</taxon>
        <taxon>Bacillati</taxon>
        <taxon>Bacillota</taxon>
        <taxon>Bacilli</taxon>
        <taxon>Bacillales</taxon>
        <taxon>Bacillaceae</taxon>
        <taxon>Bacillus</taxon>
    </lineage>
</organism>
<feature type="transmembrane region" description="Helical" evidence="1">
    <location>
        <begin position="107"/>
        <end position="130"/>
    </location>
</feature>
<protein>
    <submittedName>
        <fullName evidence="3">LiaI-LiaF-like domain-containing protein</fullName>
    </submittedName>
</protein>
<dbReference type="Pfam" id="PF18917">
    <property type="entry name" value="LiaI-LiaF-like_TM1"/>
    <property type="match status" value="1"/>
</dbReference>
<feature type="transmembrane region" description="Helical" evidence="1">
    <location>
        <begin position="33"/>
        <end position="52"/>
    </location>
</feature>
<evidence type="ECO:0000313" key="3">
    <source>
        <dbReference type="EMBL" id="MFD1736004.1"/>
    </source>
</evidence>
<accession>A0ABW4LLF0</accession>
<keyword evidence="1" id="KW-0812">Transmembrane</keyword>
<feature type="domain" description="LiaI-LiaF-like transmembrane region" evidence="2">
    <location>
        <begin position="6"/>
        <end position="47"/>
    </location>
</feature>
<proteinExistence type="predicted"/>
<name>A0ABW4LLF0_9BACI</name>
<keyword evidence="1" id="KW-1133">Transmembrane helix</keyword>
<keyword evidence="4" id="KW-1185">Reference proteome</keyword>
<evidence type="ECO:0000313" key="4">
    <source>
        <dbReference type="Proteomes" id="UP001597214"/>
    </source>
</evidence>
<feature type="transmembrane region" description="Helical" evidence="1">
    <location>
        <begin position="142"/>
        <end position="158"/>
    </location>
</feature>
<gene>
    <name evidence="3" type="ORF">ACFSCX_05450</name>
</gene>
<feature type="transmembrane region" description="Helical" evidence="1">
    <location>
        <begin position="84"/>
        <end position="100"/>
    </location>
</feature>
<keyword evidence="1" id="KW-0472">Membrane</keyword>
<feature type="transmembrane region" description="Helical" evidence="1">
    <location>
        <begin position="5"/>
        <end position="21"/>
    </location>
</feature>
<dbReference type="RefSeq" id="WP_377927139.1">
    <property type="nucleotide sequence ID" value="NZ_JBHUEM010000004.1"/>
</dbReference>
<evidence type="ECO:0000256" key="1">
    <source>
        <dbReference type="SAM" id="Phobius"/>
    </source>
</evidence>
<dbReference type="InterPro" id="IPR043726">
    <property type="entry name" value="LiaI-LiaF-like_TM1"/>
</dbReference>
<sequence>MKKQGVFPGIILIGIGLYFLLDQLNLYSLKVFYTWPTLLIIIGIAFLAQAYTSRDYQNIVPGFILFGFGLHFHFSILFSFWPEHWAMFTLIIGCAFLLKYQQTKSNLLPGLLLLILSILALFYHEVIGWLGWIGSIVNFIEKYWPIGLIVAGVYLLFIKKK</sequence>